<keyword evidence="8" id="KW-1185">Reference proteome</keyword>
<comment type="caution">
    <text evidence="7">The sequence shown here is derived from an EMBL/GenBank/DDBJ whole genome shotgun (WGS) entry which is preliminary data.</text>
</comment>
<keyword evidence="1" id="KW-0479">Metal-binding</keyword>
<keyword evidence="3" id="KW-0862">Zinc</keyword>
<dbReference type="InterPro" id="IPR011016">
    <property type="entry name" value="Znf_RING-CH"/>
</dbReference>
<feature type="region of interest" description="Disordered" evidence="4">
    <location>
        <begin position="607"/>
        <end position="629"/>
    </location>
</feature>
<name>A0AAD2DCM0_EUPCR</name>
<dbReference type="CDD" id="cd16495">
    <property type="entry name" value="RING_CH-C4HC3_MARCH"/>
    <property type="match status" value="1"/>
</dbReference>
<dbReference type="InterPro" id="IPR008984">
    <property type="entry name" value="SMAD_FHA_dom_sf"/>
</dbReference>
<dbReference type="CDD" id="cd00060">
    <property type="entry name" value="FHA"/>
    <property type="match status" value="1"/>
</dbReference>
<dbReference type="AlphaFoldDB" id="A0AAD2DCM0"/>
<dbReference type="GO" id="GO:0008270">
    <property type="term" value="F:zinc ion binding"/>
    <property type="evidence" value="ECO:0007669"/>
    <property type="project" value="UniProtKB-KW"/>
</dbReference>
<dbReference type="SUPFAM" id="SSF49879">
    <property type="entry name" value="SMAD/FHA domain"/>
    <property type="match status" value="1"/>
</dbReference>
<evidence type="ECO:0000256" key="1">
    <source>
        <dbReference type="ARBA" id="ARBA00022723"/>
    </source>
</evidence>
<evidence type="ECO:0000259" key="6">
    <source>
        <dbReference type="PROSITE" id="PS51292"/>
    </source>
</evidence>
<protein>
    <submittedName>
        <fullName evidence="7">Uncharacterized protein</fullName>
    </submittedName>
</protein>
<feature type="domain" description="RING-CH-type" evidence="6">
    <location>
        <begin position="242"/>
        <end position="321"/>
    </location>
</feature>
<sequence length="718" mass="83157">MGNEGSFGLSTQTWGRDSHGLFDYEFKKWNLNEIKIDNSHNIVYREFDPANPMVSNIKLASKYKEVEEVKKKLRSSIPNDGQRPTVHFSILGFLIVKNKTYQFTSLNQYNSYFKHKDTISEKSEAYNYADFGSQNKLNDIGFDSYCKDIWKIARDPKSMHCMNFKIKDKKQYMGEHICEGDIIKIGRIKFKLRKYHTGHSQPSLERQQTLEIKQAQKQIEKQQLARKSVGASQAERRHEAVKEEDEIPPCRFCLVNEMDDSNNPLINPCKCKGTMGYLHIECMKYWLNTKKTTKEYNRGDLVIHTWKIVSCELCKQPYPHIVHFRDQSMPILEYEEPKDEPFIILESYPKEGSRNETQKSIYICKTGNKRTLNIGRAQQNELRIHDISISRNHAEISIVDDTKLYIKDVKSKFGTLVLVKAPEIIPEDKTTVSTYQIGRTVFIFNNPGKEARKSIGKALCAKFASNKNKHRNAKAKCGQANNKDAKDKAEIILELEVEKLQKNESEFFLDDEFYDRLENDFQQKQNPPPIENDDIRLDVDGPSGNRTDDPDHQREPHEADQNQHVEHNEGSRHSEEDEEDEGMNPLAQTHDGKALRKLMLRDRAEMGHHQTDGLQEGSSDRAPEEEKRMSISISNDNLEITLNQNAPPGLSRRVDNTIVVPRKSLLNEEEKENKDHACLSLCDHDNQRRLIEDTPRNDQDQKRPILRSSSEKRLSHVL</sequence>
<dbReference type="Gene3D" id="2.60.200.20">
    <property type="match status" value="1"/>
</dbReference>
<evidence type="ECO:0000256" key="2">
    <source>
        <dbReference type="ARBA" id="ARBA00022771"/>
    </source>
</evidence>
<dbReference type="Pfam" id="PF00498">
    <property type="entry name" value="FHA"/>
    <property type="match status" value="1"/>
</dbReference>
<dbReference type="InterPro" id="IPR000253">
    <property type="entry name" value="FHA_dom"/>
</dbReference>
<dbReference type="PROSITE" id="PS50006">
    <property type="entry name" value="FHA_DOMAIN"/>
    <property type="match status" value="1"/>
</dbReference>
<keyword evidence="2" id="KW-0863">Zinc-finger</keyword>
<dbReference type="Pfam" id="PF12906">
    <property type="entry name" value="RINGv"/>
    <property type="match status" value="1"/>
</dbReference>
<dbReference type="SUPFAM" id="SSF57850">
    <property type="entry name" value="RING/U-box"/>
    <property type="match status" value="1"/>
</dbReference>
<feature type="compositionally biased region" description="Basic and acidic residues" evidence="4">
    <location>
        <begin position="546"/>
        <end position="575"/>
    </location>
</feature>
<dbReference type="PROSITE" id="PS51292">
    <property type="entry name" value="ZF_RING_CH"/>
    <property type="match status" value="1"/>
</dbReference>
<dbReference type="Gene3D" id="3.30.40.10">
    <property type="entry name" value="Zinc/RING finger domain, C3HC4 (zinc finger)"/>
    <property type="match status" value="1"/>
</dbReference>
<dbReference type="SMART" id="SM00240">
    <property type="entry name" value="FHA"/>
    <property type="match status" value="1"/>
</dbReference>
<dbReference type="InterPro" id="IPR013083">
    <property type="entry name" value="Znf_RING/FYVE/PHD"/>
</dbReference>
<accession>A0AAD2DCM0</accession>
<organism evidence="7 8">
    <name type="scientific">Euplotes crassus</name>
    <dbReference type="NCBI Taxonomy" id="5936"/>
    <lineage>
        <taxon>Eukaryota</taxon>
        <taxon>Sar</taxon>
        <taxon>Alveolata</taxon>
        <taxon>Ciliophora</taxon>
        <taxon>Intramacronucleata</taxon>
        <taxon>Spirotrichea</taxon>
        <taxon>Hypotrichia</taxon>
        <taxon>Euplotida</taxon>
        <taxon>Euplotidae</taxon>
        <taxon>Moneuplotes</taxon>
    </lineage>
</organism>
<feature type="domain" description="FHA" evidence="5">
    <location>
        <begin position="372"/>
        <end position="417"/>
    </location>
</feature>
<evidence type="ECO:0000313" key="7">
    <source>
        <dbReference type="EMBL" id="CAI2387833.1"/>
    </source>
</evidence>
<feature type="region of interest" description="Disordered" evidence="4">
    <location>
        <begin position="691"/>
        <end position="718"/>
    </location>
</feature>
<evidence type="ECO:0000256" key="3">
    <source>
        <dbReference type="ARBA" id="ARBA00022833"/>
    </source>
</evidence>
<dbReference type="PANTHER" id="PTHR46210">
    <property type="entry name" value="FHA DOMAIN-CONTAINING PROTEIN"/>
    <property type="match status" value="1"/>
</dbReference>
<evidence type="ECO:0000256" key="4">
    <source>
        <dbReference type="SAM" id="MobiDB-lite"/>
    </source>
</evidence>
<gene>
    <name evidence="7" type="ORF">ECRASSUSDP1_LOCUS29467</name>
</gene>
<evidence type="ECO:0000313" key="8">
    <source>
        <dbReference type="Proteomes" id="UP001295684"/>
    </source>
</evidence>
<feature type="region of interest" description="Disordered" evidence="4">
    <location>
        <begin position="522"/>
        <end position="591"/>
    </location>
</feature>
<dbReference type="EMBL" id="CAMPGE010030316">
    <property type="protein sequence ID" value="CAI2387833.1"/>
    <property type="molecule type" value="Genomic_DNA"/>
</dbReference>
<reference evidence="7" key="1">
    <citation type="submission" date="2023-07" db="EMBL/GenBank/DDBJ databases">
        <authorList>
            <consortium name="AG Swart"/>
            <person name="Singh M."/>
            <person name="Singh A."/>
            <person name="Seah K."/>
            <person name="Emmerich C."/>
        </authorList>
    </citation>
    <scope>NUCLEOTIDE SEQUENCE</scope>
    <source>
        <strain evidence="7">DP1</strain>
    </source>
</reference>
<dbReference type="SMART" id="SM00744">
    <property type="entry name" value="RINGv"/>
    <property type="match status" value="1"/>
</dbReference>
<feature type="compositionally biased region" description="Basic and acidic residues" evidence="4">
    <location>
        <begin position="618"/>
        <end position="629"/>
    </location>
</feature>
<dbReference type="PANTHER" id="PTHR46210:SF1">
    <property type="entry name" value="FHA DOMAIN-CONTAINING PROTEIN"/>
    <property type="match status" value="1"/>
</dbReference>
<evidence type="ECO:0000259" key="5">
    <source>
        <dbReference type="PROSITE" id="PS50006"/>
    </source>
</evidence>
<dbReference type="Proteomes" id="UP001295684">
    <property type="component" value="Unassembled WGS sequence"/>
</dbReference>
<proteinExistence type="predicted"/>